<protein>
    <submittedName>
        <fullName evidence="2">Putative phosphoribosyl transferase</fullName>
    </submittedName>
</protein>
<dbReference type="OrthoDB" id="9810066at2"/>
<dbReference type="GO" id="GO:0016740">
    <property type="term" value="F:transferase activity"/>
    <property type="evidence" value="ECO:0007669"/>
    <property type="project" value="UniProtKB-KW"/>
</dbReference>
<dbReference type="AlphaFoldDB" id="A0A1I6J6L0"/>
<keyword evidence="3" id="KW-1185">Reference proteome</keyword>
<dbReference type="Pfam" id="PF00156">
    <property type="entry name" value="Pribosyltran"/>
    <property type="match status" value="1"/>
</dbReference>
<dbReference type="Proteomes" id="UP000198644">
    <property type="component" value="Unassembled WGS sequence"/>
</dbReference>
<gene>
    <name evidence="2" type="ORF">SAMN05216203_2705</name>
</gene>
<dbReference type="EMBL" id="FOYW01000002">
    <property type="protein sequence ID" value="SFR74547.1"/>
    <property type="molecule type" value="Genomic_DNA"/>
</dbReference>
<dbReference type="RefSeq" id="WP_092014086.1">
    <property type="nucleotide sequence ID" value="NZ_FOYW01000002.1"/>
</dbReference>
<dbReference type="SUPFAM" id="SSF53271">
    <property type="entry name" value="PRTase-like"/>
    <property type="match status" value="1"/>
</dbReference>
<organism evidence="2 3">
    <name type="scientific">Marinobacter daqiaonensis</name>
    <dbReference type="NCBI Taxonomy" id="650891"/>
    <lineage>
        <taxon>Bacteria</taxon>
        <taxon>Pseudomonadati</taxon>
        <taxon>Pseudomonadota</taxon>
        <taxon>Gammaproteobacteria</taxon>
        <taxon>Pseudomonadales</taxon>
        <taxon>Marinobacteraceae</taxon>
        <taxon>Marinobacter</taxon>
    </lineage>
</organism>
<evidence type="ECO:0000259" key="1">
    <source>
        <dbReference type="Pfam" id="PF00156"/>
    </source>
</evidence>
<sequence length="219" mass="24014">MELPIKDRTTAGEHLAKAFGRYRDDGDVLVLALPRGGVPVAAPVARHLKAPLDLMVVRKLGFPGHEEFAMGAIASGGVRIMNDDALRRIPVSDDQIERVADKEQAELERRETTYRGDRPLPEIEGRTVVLVDDGIATGATMRAAMQACRKQGAKRVVVGVPVGPKETIDRFSREADEVICLSTPENFSSIGQWYQSFGQTSDDEVRSLLNDAWENEDSG</sequence>
<evidence type="ECO:0000313" key="3">
    <source>
        <dbReference type="Proteomes" id="UP000198644"/>
    </source>
</evidence>
<evidence type="ECO:0000313" key="2">
    <source>
        <dbReference type="EMBL" id="SFR74547.1"/>
    </source>
</evidence>
<reference evidence="2 3" key="1">
    <citation type="submission" date="2016-10" db="EMBL/GenBank/DDBJ databases">
        <authorList>
            <person name="de Groot N.N."/>
        </authorList>
    </citation>
    <scope>NUCLEOTIDE SEQUENCE [LARGE SCALE GENOMIC DNA]</scope>
    <source>
        <strain evidence="2 3">CGMCC 1.9167</strain>
    </source>
</reference>
<accession>A0A1I6J6L0</accession>
<dbReference type="STRING" id="650891.SAMN05216203_2705"/>
<dbReference type="Gene3D" id="3.40.50.2020">
    <property type="match status" value="1"/>
</dbReference>
<dbReference type="InterPro" id="IPR000836">
    <property type="entry name" value="PRTase_dom"/>
</dbReference>
<feature type="domain" description="Phosphoribosyltransferase" evidence="1">
    <location>
        <begin position="20"/>
        <end position="182"/>
    </location>
</feature>
<dbReference type="CDD" id="cd06223">
    <property type="entry name" value="PRTases_typeI"/>
    <property type="match status" value="1"/>
</dbReference>
<proteinExistence type="predicted"/>
<keyword evidence="2" id="KW-0808">Transferase</keyword>
<name>A0A1I6J6L0_9GAMM</name>
<dbReference type="InterPro" id="IPR029057">
    <property type="entry name" value="PRTase-like"/>
</dbReference>
<dbReference type="Gene3D" id="3.30.1310.20">
    <property type="entry name" value="PRTase-like"/>
    <property type="match status" value="1"/>
</dbReference>